<dbReference type="EMBL" id="VSRR010078355">
    <property type="protein sequence ID" value="MPC88624.1"/>
    <property type="molecule type" value="Genomic_DNA"/>
</dbReference>
<protein>
    <submittedName>
        <fullName evidence="1">Uncharacterized protein</fullName>
    </submittedName>
</protein>
<dbReference type="AlphaFoldDB" id="A0A5B7J8A8"/>
<reference evidence="1 2" key="1">
    <citation type="submission" date="2019-05" db="EMBL/GenBank/DDBJ databases">
        <title>Another draft genome of Portunus trituberculatus and its Hox gene families provides insights of decapod evolution.</title>
        <authorList>
            <person name="Jeong J.-H."/>
            <person name="Song I."/>
            <person name="Kim S."/>
            <person name="Choi T."/>
            <person name="Kim D."/>
            <person name="Ryu S."/>
            <person name="Kim W."/>
        </authorList>
    </citation>
    <scope>NUCLEOTIDE SEQUENCE [LARGE SCALE GENOMIC DNA]</scope>
    <source>
        <tissue evidence="1">Muscle</tissue>
    </source>
</reference>
<evidence type="ECO:0000313" key="2">
    <source>
        <dbReference type="Proteomes" id="UP000324222"/>
    </source>
</evidence>
<proteinExistence type="predicted"/>
<organism evidence="1 2">
    <name type="scientific">Portunus trituberculatus</name>
    <name type="common">Swimming crab</name>
    <name type="synonym">Neptunus trituberculatus</name>
    <dbReference type="NCBI Taxonomy" id="210409"/>
    <lineage>
        <taxon>Eukaryota</taxon>
        <taxon>Metazoa</taxon>
        <taxon>Ecdysozoa</taxon>
        <taxon>Arthropoda</taxon>
        <taxon>Crustacea</taxon>
        <taxon>Multicrustacea</taxon>
        <taxon>Malacostraca</taxon>
        <taxon>Eumalacostraca</taxon>
        <taxon>Eucarida</taxon>
        <taxon>Decapoda</taxon>
        <taxon>Pleocyemata</taxon>
        <taxon>Brachyura</taxon>
        <taxon>Eubrachyura</taxon>
        <taxon>Portunoidea</taxon>
        <taxon>Portunidae</taxon>
        <taxon>Portuninae</taxon>
        <taxon>Portunus</taxon>
    </lineage>
</organism>
<accession>A0A5B7J8A8</accession>
<sequence length="87" mass="9165">MPYAAPRLHGQGDRERGTARLATFSEGRAKLAGPVSPQCLSSFHLNSNSEYITTAATAIQALVTLNLGEPGELHRGGEVLRECGCGV</sequence>
<comment type="caution">
    <text evidence="1">The sequence shown here is derived from an EMBL/GenBank/DDBJ whole genome shotgun (WGS) entry which is preliminary data.</text>
</comment>
<name>A0A5B7J8A8_PORTR</name>
<keyword evidence="2" id="KW-1185">Reference proteome</keyword>
<dbReference type="Proteomes" id="UP000324222">
    <property type="component" value="Unassembled WGS sequence"/>
</dbReference>
<gene>
    <name evidence="1" type="ORF">E2C01_083540</name>
</gene>
<evidence type="ECO:0000313" key="1">
    <source>
        <dbReference type="EMBL" id="MPC88624.1"/>
    </source>
</evidence>